<dbReference type="InterPro" id="IPR010131">
    <property type="entry name" value="MdtP/NodT-like"/>
</dbReference>
<proteinExistence type="inferred from homology"/>
<dbReference type="PANTHER" id="PTHR30203:SF24">
    <property type="entry name" value="BLR4935 PROTEIN"/>
    <property type="match status" value="1"/>
</dbReference>
<keyword evidence="3" id="KW-1185">Reference proteome</keyword>
<dbReference type="PANTHER" id="PTHR30203">
    <property type="entry name" value="OUTER MEMBRANE CATION EFFLUX PROTEIN"/>
    <property type="match status" value="1"/>
</dbReference>
<protein>
    <submittedName>
        <fullName evidence="2">TolC family protein</fullName>
    </submittedName>
</protein>
<dbReference type="Gene3D" id="1.20.1600.10">
    <property type="entry name" value="Outer membrane efflux proteins (OEP)"/>
    <property type="match status" value="1"/>
</dbReference>
<sequence length="397" mass="43769">MAQSALAAAPAAEPYKLQALRDAARATHPSLQAARAMVDAGRAQIVTAGAYPNPEVEFLAGRTQARVPGAATGASQTLEITQRIDNPWQREARVGAAGYGLEARQAEGRVFEVDLLARLDQRFFELLRRQAEQRAAREDLSLAEQIRARVAVRVQTGEAPRYELIKADTELLNAQKTAESAGLRVAQAKALLRSMVGPGLPVDFEVDGSLAAGPAVPGLEALREEVLARNPELARARAEVRRAETQLELERLRRHPEVALKVAEDRDVETRNSRIGVFAVVPLWDRRTGPVAEAGALLGKSRSDRDNQELLLLQALETAYRHYEIARNQVNALENGILREAEAALKVAEAAYRFGERGILDYLDAQRVFRFARNELISARYELQLAVIEIERLRAAQ</sequence>
<accession>A0A848G5N5</accession>
<dbReference type="AlphaFoldDB" id="A0A848G5N5"/>
<gene>
    <name evidence="2" type="ORF">HHL15_10885</name>
</gene>
<comment type="caution">
    <text evidence="2">The sequence shown here is derived from an EMBL/GenBank/DDBJ whole genome shotgun (WGS) entry which is preliminary data.</text>
</comment>
<organism evidence="2 3">
    <name type="scientific">Zoogloea dura</name>
    <dbReference type="NCBI Taxonomy" id="2728840"/>
    <lineage>
        <taxon>Bacteria</taxon>
        <taxon>Pseudomonadati</taxon>
        <taxon>Pseudomonadota</taxon>
        <taxon>Betaproteobacteria</taxon>
        <taxon>Rhodocyclales</taxon>
        <taxon>Zoogloeaceae</taxon>
        <taxon>Zoogloea</taxon>
    </lineage>
</organism>
<dbReference type="GO" id="GO:0015562">
    <property type="term" value="F:efflux transmembrane transporter activity"/>
    <property type="evidence" value="ECO:0007669"/>
    <property type="project" value="InterPro"/>
</dbReference>
<dbReference type="Proteomes" id="UP000580043">
    <property type="component" value="Unassembled WGS sequence"/>
</dbReference>
<evidence type="ECO:0000313" key="3">
    <source>
        <dbReference type="Proteomes" id="UP000580043"/>
    </source>
</evidence>
<name>A0A848G5N5_9RHOO</name>
<dbReference type="SUPFAM" id="SSF56954">
    <property type="entry name" value="Outer membrane efflux proteins (OEP)"/>
    <property type="match status" value="1"/>
</dbReference>
<evidence type="ECO:0000313" key="2">
    <source>
        <dbReference type="EMBL" id="NML26246.1"/>
    </source>
</evidence>
<comment type="similarity">
    <text evidence="1">Belongs to the outer membrane factor (OMF) (TC 1.B.17) family.</text>
</comment>
<evidence type="ECO:0000256" key="1">
    <source>
        <dbReference type="ARBA" id="ARBA00007613"/>
    </source>
</evidence>
<dbReference type="InterPro" id="IPR003423">
    <property type="entry name" value="OMP_efflux"/>
</dbReference>
<reference evidence="2 3" key="1">
    <citation type="submission" date="2020-04" db="EMBL/GenBank/DDBJ databases">
        <title>Zoogloea sp. G-4-1-14 isolated from soil.</title>
        <authorList>
            <person name="Dahal R.H."/>
        </authorList>
    </citation>
    <scope>NUCLEOTIDE SEQUENCE [LARGE SCALE GENOMIC DNA]</scope>
    <source>
        <strain evidence="2 3">G-4-1-14</strain>
    </source>
</reference>
<dbReference type="EMBL" id="JABBGA010000007">
    <property type="protein sequence ID" value="NML26246.1"/>
    <property type="molecule type" value="Genomic_DNA"/>
</dbReference>
<dbReference type="Pfam" id="PF02321">
    <property type="entry name" value="OEP"/>
    <property type="match status" value="2"/>
</dbReference>